<protein>
    <submittedName>
        <fullName evidence="2">Uncharacterized protein</fullName>
    </submittedName>
</protein>
<reference evidence="2" key="1">
    <citation type="submission" date="2021-01" db="EMBL/GenBank/DDBJ databases">
        <title>Whole genome shotgun sequence of Catellatospora methionotrophica NBRC 14553.</title>
        <authorList>
            <person name="Komaki H."/>
            <person name="Tamura T."/>
        </authorList>
    </citation>
    <scope>NUCLEOTIDE SEQUENCE</scope>
    <source>
        <strain evidence="2">NBRC 14553</strain>
    </source>
</reference>
<dbReference type="EMBL" id="BONJ01000026">
    <property type="protein sequence ID" value="GIG16239.1"/>
    <property type="molecule type" value="Genomic_DNA"/>
</dbReference>
<evidence type="ECO:0000313" key="2">
    <source>
        <dbReference type="EMBL" id="GIG16239.1"/>
    </source>
</evidence>
<gene>
    <name evidence="2" type="ORF">Cme02nite_45710</name>
</gene>
<comment type="caution">
    <text evidence="2">The sequence shown here is derived from an EMBL/GenBank/DDBJ whole genome shotgun (WGS) entry which is preliminary data.</text>
</comment>
<sequence>MPSAGERRRRRVRRVRSGIWNALAGHGLALTVPLLPAAPSGEPSAVYGVGFVIAQLVLATAVVALGITRTLRRDGANSVGLAIGWIAGMPVAAVAGVALLFALGAM</sequence>
<feature type="transmembrane region" description="Helical" evidence="1">
    <location>
        <begin position="20"/>
        <end position="39"/>
    </location>
</feature>
<dbReference type="AlphaFoldDB" id="A0A8J3LIJ6"/>
<name>A0A8J3LIJ6_9ACTN</name>
<evidence type="ECO:0000256" key="1">
    <source>
        <dbReference type="SAM" id="Phobius"/>
    </source>
</evidence>
<feature type="transmembrane region" description="Helical" evidence="1">
    <location>
        <begin position="45"/>
        <end position="67"/>
    </location>
</feature>
<feature type="transmembrane region" description="Helical" evidence="1">
    <location>
        <begin position="79"/>
        <end position="103"/>
    </location>
</feature>
<keyword evidence="1" id="KW-1133">Transmembrane helix</keyword>
<proteinExistence type="predicted"/>
<organism evidence="2 3">
    <name type="scientific">Catellatospora methionotrophica</name>
    <dbReference type="NCBI Taxonomy" id="121620"/>
    <lineage>
        <taxon>Bacteria</taxon>
        <taxon>Bacillati</taxon>
        <taxon>Actinomycetota</taxon>
        <taxon>Actinomycetes</taxon>
        <taxon>Micromonosporales</taxon>
        <taxon>Micromonosporaceae</taxon>
        <taxon>Catellatospora</taxon>
    </lineage>
</organism>
<keyword evidence="3" id="KW-1185">Reference proteome</keyword>
<dbReference type="Proteomes" id="UP000660339">
    <property type="component" value="Unassembled WGS sequence"/>
</dbReference>
<accession>A0A8J3LIJ6</accession>
<keyword evidence="1" id="KW-0812">Transmembrane</keyword>
<evidence type="ECO:0000313" key="3">
    <source>
        <dbReference type="Proteomes" id="UP000660339"/>
    </source>
</evidence>
<keyword evidence="1" id="KW-0472">Membrane</keyword>